<reference evidence="2" key="1">
    <citation type="journal article" date="2014" name="Int. J. Syst. Evol. Microbiol.">
        <title>Complete genome sequence of Corynebacterium casei LMG S-19264T (=DSM 44701T), isolated from a smear-ripened cheese.</title>
        <authorList>
            <consortium name="US DOE Joint Genome Institute (JGI-PGF)"/>
            <person name="Walter F."/>
            <person name="Albersmeier A."/>
            <person name="Kalinowski J."/>
            <person name="Ruckert C."/>
        </authorList>
    </citation>
    <scope>NUCLEOTIDE SEQUENCE</scope>
    <source>
        <strain evidence="2">JCM 17820</strain>
    </source>
</reference>
<keyword evidence="1" id="KW-1133">Transmembrane helix</keyword>
<gene>
    <name evidence="2" type="ORF">GCM10009030_35410</name>
</gene>
<evidence type="ECO:0000313" key="2">
    <source>
        <dbReference type="EMBL" id="GGO01583.1"/>
    </source>
</evidence>
<evidence type="ECO:0008006" key="4">
    <source>
        <dbReference type="Google" id="ProtNLM"/>
    </source>
</evidence>
<dbReference type="Proteomes" id="UP000605784">
    <property type="component" value="Unassembled WGS sequence"/>
</dbReference>
<comment type="caution">
    <text evidence="2">The sequence shown here is derived from an EMBL/GenBank/DDBJ whole genome shotgun (WGS) entry which is preliminary data.</text>
</comment>
<keyword evidence="1" id="KW-0472">Membrane</keyword>
<evidence type="ECO:0000256" key="1">
    <source>
        <dbReference type="SAM" id="Phobius"/>
    </source>
</evidence>
<proteinExistence type="predicted"/>
<dbReference type="RefSeq" id="WP_189001282.1">
    <property type="nucleotide sequence ID" value="NZ_BMOU01000006.1"/>
</dbReference>
<feature type="transmembrane region" description="Helical" evidence="1">
    <location>
        <begin position="7"/>
        <end position="29"/>
    </location>
</feature>
<reference evidence="2" key="2">
    <citation type="submission" date="2020-09" db="EMBL/GenBank/DDBJ databases">
        <authorList>
            <person name="Sun Q."/>
            <person name="Ohkuma M."/>
        </authorList>
    </citation>
    <scope>NUCLEOTIDE SEQUENCE</scope>
    <source>
        <strain evidence="2">JCM 17820</strain>
    </source>
</reference>
<dbReference type="PROSITE" id="PS51257">
    <property type="entry name" value="PROKAR_LIPOPROTEIN"/>
    <property type="match status" value="1"/>
</dbReference>
<evidence type="ECO:0000313" key="3">
    <source>
        <dbReference type="Proteomes" id="UP000605784"/>
    </source>
</evidence>
<organism evidence="2 3">
    <name type="scientific">Haloarcula pellucida</name>
    <dbReference type="NCBI Taxonomy" id="1427151"/>
    <lineage>
        <taxon>Archaea</taxon>
        <taxon>Methanobacteriati</taxon>
        <taxon>Methanobacteriota</taxon>
        <taxon>Stenosarchaea group</taxon>
        <taxon>Halobacteria</taxon>
        <taxon>Halobacteriales</taxon>
        <taxon>Haloarculaceae</taxon>
        <taxon>Haloarcula</taxon>
    </lineage>
</organism>
<protein>
    <recommendedName>
        <fullName evidence="4">Lipoprotein</fullName>
    </recommendedName>
</protein>
<dbReference type="AlphaFoldDB" id="A0A830GQM8"/>
<sequence>MRRRSRIVVLAVIVSPLFVWFGGCVVVPIPPDLDTALGISPFFAVGIYTDDLSSTPEVSEG</sequence>
<name>A0A830GQM8_9EURY</name>
<keyword evidence="3" id="KW-1185">Reference proteome</keyword>
<accession>A0A830GQM8</accession>
<dbReference type="EMBL" id="BMOU01000006">
    <property type="protein sequence ID" value="GGO01583.1"/>
    <property type="molecule type" value="Genomic_DNA"/>
</dbReference>
<keyword evidence="1" id="KW-0812">Transmembrane</keyword>